<dbReference type="RefSeq" id="WP_378553825.1">
    <property type="nucleotide sequence ID" value="NZ_JBHSBA010000015.1"/>
</dbReference>
<reference evidence="4" key="1">
    <citation type="journal article" date="2019" name="Int. J. Syst. Evol. Microbiol.">
        <title>The Global Catalogue of Microorganisms (GCM) 10K type strain sequencing project: providing services to taxonomists for standard genome sequencing and annotation.</title>
        <authorList>
            <consortium name="The Broad Institute Genomics Platform"/>
            <consortium name="The Broad Institute Genome Sequencing Center for Infectious Disease"/>
            <person name="Wu L."/>
            <person name="Ma J."/>
        </authorList>
    </citation>
    <scope>NUCLEOTIDE SEQUENCE [LARGE SCALE GENOMIC DNA]</scope>
    <source>
        <strain evidence="4">CGMCC 4.7204</strain>
    </source>
</reference>
<gene>
    <name evidence="3" type="ORF">ACFOW8_24525</name>
</gene>
<dbReference type="Gene3D" id="3.10.180.10">
    <property type="entry name" value="2,3-Dihydroxybiphenyl 1,2-Dioxygenase, domain 1"/>
    <property type="match status" value="1"/>
</dbReference>
<evidence type="ECO:0000313" key="4">
    <source>
        <dbReference type="Proteomes" id="UP001595767"/>
    </source>
</evidence>
<protein>
    <submittedName>
        <fullName evidence="3">VOC family protein</fullName>
    </submittedName>
</protein>
<dbReference type="EMBL" id="JBHSBA010000015">
    <property type="protein sequence ID" value="MFC4128095.1"/>
    <property type="molecule type" value="Genomic_DNA"/>
</dbReference>
<dbReference type="Pfam" id="PF18029">
    <property type="entry name" value="Glyoxalase_6"/>
    <property type="match status" value="1"/>
</dbReference>
<sequence length="270" mass="29196">MESAHVTTSSEAEAAQSPRTEFAGQLAKLHLAAGKPSLRWVAAAARRAGSGPQGRYQPHVSAQRISDWKSGRNVPARFDTLIPVLTVLGDRARRRGPVRAHLLNLREWRQLWDAAQPARKGRRQTPSGRPPTLTASNQGWMRHGAKASYSPLAAPTGIYLGCDDPDSLAEFYLKLLEGQVLWGDSESIAVSISPALTVVAQRIKDYLAPTSIDSPVIYFGIVATEDAAELEVRALGLGANRARSYPHSRSAVLLDPAGHAFFFVSASAQK</sequence>
<proteinExistence type="predicted"/>
<dbReference type="InterPro" id="IPR041581">
    <property type="entry name" value="Glyoxalase_6"/>
</dbReference>
<evidence type="ECO:0000313" key="3">
    <source>
        <dbReference type="EMBL" id="MFC4128095.1"/>
    </source>
</evidence>
<feature type="domain" description="Glyoxalase-like" evidence="2">
    <location>
        <begin position="158"/>
        <end position="261"/>
    </location>
</feature>
<dbReference type="CDD" id="cd06587">
    <property type="entry name" value="VOC"/>
    <property type="match status" value="1"/>
</dbReference>
<dbReference type="InterPro" id="IPR029068">
    <property type="entry name" value="Glyas_Bleomycin-R_OHBP_Dase"/>
</dbReference>
<name>A0ABV8LBP6_9NOCA</name>
<keyword evidence="4" id="KW-1185">Reference proteome</keyword>
<evidence type="ECO:0000259" key="2">
    <source>
        <dbReference type="Pfam" id="PF18029"/>
    </source>
</evidence>
<feature type="region of interest" description="Disordered" evidence="1">
    <location>
        <begin position="115"/>
        <end position="137"/>
    </location>
</feature>
<accession>A0ABV8LBP6</accession>
<dbReference type="Proteomes" id="UP001595767">
    <property type="component" value="Unassembled WGS sequence"/>
</dbReference>
<organism evidence="3 4">
    <name type="scientific">Nocardia rhizosphaerae</name>
    <dbReference type="NCBI Taxonomy" id="1691571"/>
    <lineage>
        <taxon>Bacteria</taxon>
        <taxon>Bacillati</taxon>
        <taxon>Actinomycetota</taxon>
        <taxon>Actinomycetes</taxon>
        <taxon>Mycobacteriales</taxon>
        <taxon>Nocardiaceae</taxon>
        <taxon>Nocardia</taxon>
    </lineage>
</organism>
<evidence type="ECO:0000256" key="1">
    <source>
        <dbReference type="SAM" id="MobiDB-lite"/>
    </source>
</evidence>
<dbReference type="SUPFAM" id="SSF54593">
    <property type="entry name" value="Glyoxalase/Bleomycin resistance protein/Dihydroxybiphenyl dioxygenase"/>
    <property type="match status" value="1"/>
</dbReference>
<comment type="caution">
    <text evidence="3">The sequence shown here is derived from an EMBL/GenBank/DDBJ whole genome shotgun (WGS) entry which is preliminary data.</text>
</comment>